<name>E0ST18_IGNAA</name>
<dbReference type="PANTHER" id="PTHR35402:SF1">
    <property type="entry name" value="TYPE II SECRETION SYSTEM PROTEIN GSPF DOMAIN-CONTAINING PROTEIN"/>
    <property type="match status" value="1"/>
</dbReference>
<organism evidence="8 9">
    <name type="scientific">Ignisphaera aggregans (strain DSM 17230 / JCM 13409 / AQ1.S1)</name>
    <dbReference type="NCBI Taxonomy" id="583356"/>
    <lineage>
        <taxon>Archaea</taxon>
        <taxon>Thermoproteota</taxon>
        <taxon>Thermoprotei</taxon>
        <taxon>Desulfurococcales</taxon>
        <taxon>Desulfurococcaceae</taxon>
        <taxon>Ignisphaera</taxon>
    </lineage>
</organism>
<protein>
    <submittedName>
        <fullName evidence="8">Type II secretion system F domain</fullName>
    </submittedName>
</protein>
<evidence type="ECO:0000313" key="9">
    <source>
        <dbReference type="Proteomes" id="UP000001304"/>
    </source>
</evidence>
<dbReference type="EMBL" id="CP002098">
    <property type="protein sequence ID" value="ADM28679.1"/>
    <property type="molecule type" value="Genomic_DNA"/>
</dbReference>
<comment type="subcellular location">
    <subcellularLocation>
        <location evidence="1">Cell membrane</location>
        <topology evidence="1">Multi-pass membrane protein</topology>
    </subcellularLocation>
</comment>
<evidence type="ECO:0000256" key="2">
    <source>
        <dbReference type="ARBA" id="ARBA00022475"/>
    </source>
</evidence>
<evidence type="ECO:0000256" key="5">
    <source>
        <dbReference type="ARBA" id="ARBA00023136"/>
    </source>
</evidence>
<dbReference type="KEGG" id="iag:Igag_1885"/>
<dbReference type="STRING" id="583356.Igag_1885"/>
<dbReference type="BioCyc" id="IAGG583356:GHAH-1873-MONOMER"/>
<dbReference type="GO" id="GO:0005886">
    <property type="term" value="C:plasma membrane"/>
    <property type="evidence" value="ECO:0007669"/>
    <property type="project" value="UniProtKB-SubCell"/>
</dbReference>
<feature type="transmembrane region" description="Helical" evidence="6">
    <location>
        <begin position="312"/>
        <end position="331"/>
    </location>
</feature>
<feature type="transmembrane region" description="Helical" evidence="6">
    <location>
        <begin position="56"/>
        <end position="80"/>
    </location>
</feature>
<dbReference type="Proteomes" id="UP000001304">
    <property type="component" value="Chromosome"/>
</dbReference>
<keyword evidence="9" id="KW-1185">Reference proteome</keyword>
<feature type="transmembrane region" description="Helical" evidence="6">
    <location>
        <begin position="525"/>
        <end position="550"/>
    </location>
</feature>
<dbReference type="InterPro" id="IPR018076">
    <property type="entry name" value="T2SS_GspF_dom"/>
</dbReference>
<keyword evidence="4 6" id="KW-1133">Transmembrane helix</keyword>
<feature type="transmembrane region" description="Helical" evidence="6">
    <location>
        <begin position="283"/>
        <end position="306"/>
    </location>
</feature>
<feature type="transmembrane region" description="Helical" evidence="6">
    <location>
        <begin position="174"/>
        <end position="193"/>
    </location>
</feature>
<evidence type="ECO:0000313" key="8">
    <source>
        <dbReference type="EMBL" id="ADM28679.1"/>
    </source>
</evidence>
<keyword evidence="5 6" id="KW-0472">Membrane</keyword>
<evidence type="ECO:0000256" key="1">
    <source>
        <dbReference type="ARBA" id="ARBA00004651"/>
    </source>
</evidence>
<dbReference type="PANTHER" id="PTHR35402">
    <property type="entry name" value="INTEGRAL MEMBRANE PROTEIN-RELATED"/>
    <property type="match status" value="1"/>
</dbReference>
<dbReference type="AlphaFoldDB" id="E0ST18"/>
<feature type="transmembrane region" description="Helical" evidence="6">
    <location>
        <begin position="136"/>
        <end position="154"/>
    </location>
</feature>
<dbReference type="Pfam" id="PF00482">
    <property type="entry name" value="T2SSF"/>
    <property type="match status" value="1"/>
</dbReference>
<keyword evidence="3 6" id="KW-0812">Transmembrane</keyword>
<feature type="transmembrane region" description="Helical" evidence="6">
    <location>
        <begin position="20"/>
        <end position="44"/>
    </location>
</feature>
<dbReference type="HOGENOM" id="CLU_468235_0_0_2"/>
<reference evidence="8 9" key="1">
    <citation type="journal article" date="2010" name="Stand. Genomic Sci.">
        <title>Complete genome sequence of Ignisphaera aggregans type strain (AQ1.S1).</title>
        <authorList>
            <person name="Goker M."/>
            <person name="Held B."/>
            <person name="Lapidus A."/>
            <person name="Nolan M."/>
            <person name="Spring S."/>
            <person name="Yasawong M."/>
            <person name="Lucas S."/>
            <person name="Glavina Del Rio T."/>
            <person name="Tice H."/>
            <person name="Cheng J.F."/>
            <person name="Goodwin L."/>
            <person name="Tapia R."/>
            <person name="Pitluck S."/>
            <person name="Liolios K."/>
            <person name="Ivanova N."/>
            <person name="Mavromatis K."/>
            <person name="Mikhailova N."/>
            <person name="Pati A."/>
            <person name="Chen A."/>
            <person name="Palaniappan K."/>
            <person name="Brambilla E."/>
            <person name="Land M."/>
            <person name="Hauser L."/>
            <person name="Chang Y.J."/>
            <person name="Jeffries C.D."/>
            <person name="Brettin T."/>
            <person name="Detter J.C."/>
            <person name="Han C."/>
            <person name="Rohde M."/>
            <person name="Sikorski J."/>
            <person name="Woyke T."/>
            <person name="Bristow J."/>
            <person name="Eisen J.A."/>
            <person name="Markowitz V."/>
            <person name="Hugenholtz P."/>
            <person name="Kyrpides N.C."/>
            <person name="Klenk H.P."/>
        </authorList>
    </citation>
    <scope>NUCLEOTIDE SEQUENCE [LARGE SCALE GENOMIC DNA]</scope>
    <source>
        <strain evidence="9">DSM 17230 / JCM 13409 / AQ1.S1</strain>
    </source>
</reference>
<evidence type="ECO:0000259" key="7">
    <source>
        <dbReference type="Pfam" id="PF00482"/>
    </source>
</evidence>
<sequence length="582" mass="66536">MVLRGNTKSMDGFSHGDFSLFEHILGLVVSIAVLIAETIVLVLNIDRVRITSIFDLFNNFMLLSIYVSYICSIVLIPAIASWSIDFAKEFINMYRLYIVRSLKLSSTKFFYRGIHITLLLTSVSFGMIIIGIMTGYTYLSLLSLLPLSLLIILFVKPFIDIHMHEKGIERELRWFLVLLLVIESVGSNIGFLITRLKRASILPAITQELRVIDRDSKLYYVSHIDAMIHRSDITPSKRFAKILAGYSSKLRGGGDIYTWLRTKLEEEMMYGELSLRMFMERALSILGQLAMAIYVILPLISLSVAIFMNIQLIVLIAIISTPMLIAISYSLRPKMPIAIDSRTPIYSFIVLSITSLALYRYVGIYSIVIGWLFAIALSFRLYLRIREYDILDTDSIEILRNIIELRRAGLTIPRALEYIANSKMVRKVTAERIRYIVKLVENGHNIIDIVGREKAPFLFKFTLFTLGLIHESGGGSIDVFQELYEYINRSKVFEDNIKKMATFFDIFALANTFIIVWVWNNIYPLYSMFTSLPLDAIHLLIMVSTLCYAIVSTVIRRALPIFEPRSIAFLLLSMASISLIRV</sequence>
<keyword evidence="2" id="KW-1003">Cell membrane</keyword>
<evidence type="ECO:0000256" key="4">
    <source>
        <dbReference type="ARBA" id="ARBA00022989"/>
    </source>
</evidence>
<feature type="transmembrane region" description="Helical" evidence="6">
    <location>
        <begin position="109"/>
        <end position="129"/>
    </location>
</feature>
<evidence type="ECO:0000256" key="6">
    <source>
        <dbReference type="SAM" id="Phobius"/>
    </source>
</evidence>
<feature type="domain" description="Type II secretion system protein GspF" evidence="7">
    <location>
        <begin position="399"/>
        <end position="503"/>
    </location>
</feature>
<feature type="transmembrane region" description="Helical" evidence="6">
    <location>
        <begin position="500"/>
        <end position="519"/>
    </location>
</feature>
<gene>
    <name evidence="8" type="ordered locus">Igag_1885</name>
</gene>
<proteinExistence type="predicted"/>
<evidence type="ECO:0000256" key="3">
    <source>
        <dbReference type="ARBA" id="ARBA00022692"/>
    </source>
</evidence>
<accession>E0ST18</accession>
<dbReference type="InterPro" id="IPR056569">
    <property type="entry name" value="ArlJ-like"/>
</dbReference>
<feature type="transmembrane region" description="Helical" evidence="6">
    <location>
        <begin position="365"/>
        <end position="383"/>
    </location>
</feature>